<comment type="caution">
    <text evidence="4">The sequence shown here is derived from an EMBL/GenBank/DDBJ whole genome shotgun (WGS) entry which is preliminary data.</text>
</comment>
<keyword evidence="4" id="KW-0418">Kinase</keyword>
<evidence type="ECO:0000259" key="3">
    <source>
        <dbReference type="PROSITE" id="PS50110"/>
    </source>
</evidence>
<dbReference type="GO" id="GO:0000160">
    <property type="term" value="P:phosphorelay signal transduction system"/>
    <property type="evidence" value="ECO:0007669"/>
    <property type="project" value="UniProtKB-KW"/>
</dbReference>
<dbReference type="Pfam" id="PF00072">
    <property type="entry name" value="Response_reg"/>
    <property type="match status" value="1"/>
</dbReference>
<dbReference type="Gene3D" id="3.40.50.2300">
    <property type="match status" value="1"/>
</dbReference>
<evidence type="ECO:0000313" key="4">
    <source>
        <dbReference type="EMBL" id="MPM95393.1"/>
    </source>
</evidence>
<evidence type="ECO:0000256" key="1">
    <source>
        <dbReference type="ARBA" id="ARBA00022553"/>
    </source>
</evidence>
<evidence type="ECO:0000256" key="2">
    <source>
        <dbReference type="ARBA" id="ARBA00023012"/>
    </source>
</evidence>
<name>A0A645E3L0_9ZZZZ</name>
<reference evidence="4" key="1">
    <citation type="submission" date="2019-08" db="EMBL/GenBank/DDBJ databases">
        <authorList>
            <person name="Kucharzyk K."/>
            <person name="Murdoch R.W."/>
            <person name="Higgins S."/>
            <person name="Loffler F."/>
        </authorList>
    </citation>
    <scope>NUCLEOTIDE SEQUENCE</scope>
</reference>
<dbReference type="PANTHER" id="PTHR45339:SF1">
    <property type="entry name" value="HYBRID SIGNAL TRANSDUCTION HISTIDINE KINASE J"/>
    <property type="match status" value="1"/>
</dbReference>
<sequence length="124" mass="13716">MLLAEDHLLNVEVARRLLTSVGLEVEVAENGLAAIEAFVANPDHYYDLILMDIRMPLMDGLTAARSIRHTEKADARSIPIIAMSANAFDEDVEKSKSAGMNEHLAKPIDPKLLCDTLARYLKMP</sequence>
<dbReference type="CDD" id="cd17546">
    <property type="entry name" value="REC_hyHK_CKI1_RcsC-like"/>
    <property type="match status" value="1"/>
</dbReference>
<gene>
    <name evidence="4" type="primary">cqsS_2</name>
    <name evidence="4" type="ORF">SDC9_142547</name>
</gene>
<dbReference type="SMART" id="SM00448">
    <property type="entry name" value="REC"/>
    <property type="match status" value="1"/>
</dbReference>
<dbReference type="AlphaFoldDB" id="A0A645E3L0"/>
<proteinExistence type="predicted"/>
<keyword evidence="1" id="KW-0597">Phosphoprotein</keyword>
<dbReference type="EMBL" id="VSSQ01041896">
    <property type="protein sequence ID" value="MPM95393.1"/>
    <property type="molecule type" value="Genomic_DNA"/>
</dbReference>
<organism evidence="4">
    <name type="scientific">bioreactor metagenome</name>
    <dbReference type="NCBI Taxonomy" id="1076179"/>
    <lineage>
        <taxon>unclassified sequences</taxon>
        <taxon>metagenomes</taxon>
        <taxon>ecological metagenomes</taxon>
    </lineage>
</organism>
<dbReference type="PANTHER" id="PTHR45339">
    <property type="entry name" value="HYBRID SIGNAL TRANSDUCTION HISTIDINE KINASE J"/>
    <property type="match status" value="1"/>
</dbReference>
<accession>A0A645E3L0</accession>
<dbReference type="PROSITE" id="PS50110">
    <property type="entry name" value="RESPONSE_REGULATORY"/>
    <property type="match status" value="1"/>
</dbReference>
<dbReference type="EC" id="2.7.13.3" evidence="4"/>
<protein>
    <submittedName>
        <fullName evidence="4">CAI-1 autoinducer sensor kinase/phosphatase CqsS</fullName>
        <ecNumber evidence="4">2.7.13.3</ecNumber>
    </submittedName>
</protein>
<keyword evidence="4" id="KW-0808">Transferase</keyword>
<feature type="domain" description="Response regulatory" evidence="3">
    <location>
        <begin position="1"/>
        <end position="121"/>
    </location>
</feature>
<dbReference type="SUPFAM" id="SSF52172">
    <property type="entry name" value="CheY-like"/>
    <property type="match status" value="1"/>
</dbReference>
<dbReference type="InterPro" id="IPR001789">
    <property type="entry name" value="Sig_transdc_resp-reg_receiver"/>
</dbReference>
<keyword evidence="2" id="KW-0902">Two-component regulatory system</keyword>
<dbReference type="InterPro" id="IPR011006">
    <property type="entry name" value="CheY-like_superfamily"/>
</dbReference>
<dbReference type="GO" id="GO:0004673">
    <property type="term" value="F:protein histidine kinase activity"/>
    <property type="evidence" value="ECO:0007669"/>
    <property type="project" value="UniProtKB-EC"/>
</dbReference>